<dbReference type="EMBL" id="WMBQ01000001">
    <property type="protein sequence ID" value="MTD93926.1"/>
    <property type="molecule type" value="Genomic_DNA"/>
</dbReference>
<organism evidence="1 2">
    <name type="scientific">Hyphomicrobium album</name>
    <dbReference type="NCBI Taxonomy" id="2665159"/>
    <lineage>
        <taxon>Bacteria</taxon>
        <taxon>Pseudomonadati</taxon>
        <taxon>Pseudomonadota</taxon>
        <taxon>Alphaproteobacteria</taxon>
        <taxon>Hyphomicrobiales</taxon>
        <taxon>Hyphomicrobiaceae</taxon>
        <taxon>Hyphomicrobium</taxon>
    </lineage>
</organism>
<accession>A0A6I3KIP4</accession>
<dbReference type="AlphaFoldDB" id="A0A6I3KIP4"/>
<gene>
    <name evidence="1" type="ORF">GIW81_06200</name>
</gene>
<evidence type="ECO:0000313" key="1">
    <source>
        <dbReference type="EMBL" id="MTD93926.1"/>
    </source>
</evidence>
<evidence type="ECO:0008006" key="3">
    <source>
        <dbReference type="Google" id="ProtNLM"/>
    </source>
</evidence>
<comment type="caution">
    <text evidence="1">The sequence shown here is derived from an EMBL/GenBank/DDBJ whole genome shotgun (WGS) entry which is preliminary data.</text>
</comment>
<proteinExistence type="predicted"/>
<protein>
    <recommendedName>
        <fullName evidence="3">HEPN domain-containing protein</fullName>
    </recommendedName>
</protein>
<dbReference type="Proteomes" id="UP000440694">
    <property type="component" value="Unassembled WGS sequence"/>
</dbReference>
<sequence>MTKATFKENTLFRGWKAHSAMNACVGNNGGPYDLYDYAQGYFEATRLLLQEAQKPGIIIDVVVYPICLTYRHAMELFIKYLISDLAKLNNAKKSYRPNHGLKENWELALKLIAEAKLKASDRELAAIGEVVEAMAEVDPKGEIFRYPESIKGDQHLKDWSLINLVVLERSAAKTFEIAHTLHHRLETRLGR</sequence>
<reference evidence="1 2" key="1">
    <citation type="submission" date="2019-11" db="EMBL/GenBank/DDBJ databases">
        <title>Identification of a novel strain.</title>
        <authorList>
            <person name="Xu Q."/>
            <person name="Wang G."/>
        </authorList>
    </citation>
    <scope>NUCLEOTIDE SEQUENCE [LARGE SCALE GENOMIC DNA]</scope>
    <source>
        <strain evidence="2">xq</strain>
    </source>
</reference>
<keyword evidence="2" id="KW-1185">Reference proteome</keyword>
<evidence type="ECO:0000313" key="2">
    <source>
        <dbReference type="Proteomes" id="UP000440694"/>
    </source>
</evidence>
<dbReference type="RefSeq" id="WP_154738419.1">
    <property type="nucleotide sequence ID" value="NZ_WMBQ01000001.1"/>
</dbReference>
<name>A0A6I3KIP4_9HYPH</name>